<feature type="transmembrane region" description="Helical" evidence="8">
    <location>
        <begin position="446"/>
        <end position="466"/>
    </location>
</feature>
<evidence type="ECO:0000256" key="3">
    <source>
        <dbReference type="ARBA" id="ARBA00022448"/>
    </source>
</evidence>
<keyword evidence="4 8" id="KW-0812">Transmembrane</keyword>
<evidence type="ECO:0000256" key="4">
    <source>
        <dbReference type="ARBA" id="ARBA00022692"/>
    </source>
</evidence>
<feature type="transmembrane region" description="Helical" evidence="8">
    <location>
        <begin position="472"/>
        <end position="492"/>
    </location>
</feature>
<dbReference type="InterPro" id="IPR037185">
    <property type="entry name" value="EmrE-like"/>
</dbReference>
<dbReference type="Proteomes" id="UP000695562">
    <property type="component" value="Unassembled WGS sequence"/>
</dbReference>
<sequence>MNNTSSSSGEEEEENEEVYYVRSPNSSVKSDYYSTVTETPTPTITTTSKGSSPIHVYPLSQISTPQKPTLVTTGSNSSSSSSGNDGLNQDEFVNIRLSCDKNFTKGEVSPIFVGVDNNQESVSDDETPTINNSKNGGFLQRFLSIILVCAIAFFMATTAELSQFIVGDSYRQPYTLVFFNTLFLMFSFPIELVVLRISISKKRRGYKSTYTEYDPNESFFQTFKNQFTDLGAGNTGMSSTNDSSTSTPQPSGHTFKKTALCSFFLSILFVGLNYIWMSALPMTSVSTSTALYQSATVFVFIFSIFILKEKITILKTIPVVLFIAGVIGITLADNQSKSSTDDNQYPNSTLGDVLMLISALLWGFYEVLTTKFFGDANRTVVNTFIGLVGFFNLLFGIPMIAILHVSGAEPFAWPTVKVFGMLVLNGFLGFGLNYLINWGLTVTSPLFIRSGELMAIPATLFFDIIFKHVLFPLISLPGFLLIVAGFIMSIFLESRHIKEKQLLQQQQLQQQAEQQKSKQTKLSSEKDTTEMNELYL</sequence>
<evidence type="ECO:0000256" key="1">
    <source>
        <dbReference type="ARBA" id="ARBA00004141"/>
    </source>
</evidence>
<keyword evidence="6 8" id="KW-0472">Membrane</keyword>
<comment type="subcellular location">
    <subcellularLocation>
        <location evidence="1">Membrane</location>
        <topology evidence="1">Multi-pass membrane protein</topology>
    </subcellularLocation>
</comment>
<feature type="transmembrane region" description="Helical" evidence="8">
    <location>
        <begin position="380"/>
        <end position="405"/>
    </location>
</feature>
<dbReference type="PANTHER" id="PTHR19346">
    <property type="entry name" value="SUGAR PHOSPHATE TRANSPORTER DOMAIN-CONTAINING PROTEIN"/>
    <property type="match status" value="1"/>
</dbReference>
<feature type="transmembrane region" description="Helical" evidence="8">
    <location>
        <begin position="314"/>
        <end position="332"/>
    </location>
</feature>
<evidence type="ECO:0000256" key="7">
    <source>
        <dbReference type="SAM" id="MobiDB-lite"/>
    </source>
</evidence>
<comment type="caution">
    <text evidence="9">The sequence shown here is derived from an EMBL/GenBank/DDBJ whole genome shotgun (WGS) entry which is preliminary data.</text>
</comment>
<evidence type="ECO:0000256" key="2">
    <source>
        <dbReference type="ARBA" id="ARBA00007863"/>
    </source>
</evidence>
<feature type="transmembrane region" description="Helical" evidence="8">
    <location>
        <begin position="289"/>
        <end position="307"/>
    </location>
</feature>
<dbReference type="InterPro" id="IPR026505">
    <property type="entry name" value="Solute_c_fam_35_mem_F3/F4"/>
</dbReference>
<feature type="transmembrane region" description="Helical" evidence="8">
    <location>
        <begin position="411"/>
        <end position="434"/>
    </location>
</feature>
<evidence type="ECO:0000256" key="8">
    <source>
        <dbReference type="SAM" id="Phobius"/>
    </source>
</evidence>
<evidence type="ECO:0000256" key="6">
    <source>
        <dbReference type="ARBA" id="ARBA00023136"/>
    </source>
</evidence>
<dbReference type="GO" id="GO:0016020">
    <property type="term" value="C:membrane"/>
    <property type="evidence" value="ECO:0007669"/>
    <property type="project" value="UniProtKB-SubCell"/>
</dbReference>
<dbReference type="Pfam" id="PF06027">
    <property type="entry name" value="SLC35F"/>
    <property type="match status" value="1"/>
</dbReference>
<evidence type="ECO:0000313" key="10">
    <source>
        <dbReference type="Proteomes" id="UP000695562"/>
    </source>
</evidence>
<keyword evidence="10" id="KW-1185">Reference proteome</keyword>
<evidence type="ECO:0008006" key="11">
    <source>
        <dbReference type="Google" id="ProtNLM"/>
    </source>
</evidence>
<dbReference type="AlphaFoldDB" id="A0A8J4PZE7"/>
<evidence type="ECO:0000313" key="9">
    <source>
        <dbReference type="EMBL" id="KAF2075069.1"/>
    </source>
</evidence>
<keyword evidence="3" id="KW-0813">Transport</keyword>
<feature type="transmembrane region" description="Helical" evidence="8">
    <location>
        <begin position="259"/>
        <end position="277"/>
    </location>
</feature>
<dbReference type="EMBL" id="AJWJ01000116">
    <property type="protein sequence ID" value="KAF2075069.1"/>
    <property type="molecule type" value="Genomic_DNA"/>
</dbReference>
<feature type="compositionally biased region" description="Low complexity" evidence="7">
    <location>
        <begin position="34"/>
        <end position="53"/>
    </location>
</feature>
<dbReference type="PANTHER" id="PTHR19346:SF4">
    <property type="entry name" value="SUGAR PHOSPHATE TRANSPORTER DOMAIN-CONTAINING PROTEIN"/>
    <property type="match status" value="1"/>
</dbReference>
<dbReference type="OrthoDB" id="18137at2759"/>
<feature type="region of interest" description="Disordered" evidence="7">
    <location>
        <begin position="1"/>
        <end position="87"/>
    </location>
</feature>
<comment type="similarity">
    <text evidence="2">Belongs to the SLC35F solute transporter family.</text>
</comment>
<proteinExistence type="inferred from homology"/>
<keyword evidence="5 8" id="KW-1133">Transmembrane helix</keyword>
<feature type="region of interest" description="Disordered" evidence="7">
    <location>
        <begin position="514"/>
        <end position="536"/>
    </location>
</feature>
<feature type="compositionally biased region" description="Polar residues" evidence="7">
    <location>
        <begin position="23"/>
        <end position="33"/>
    </location>
</feature>
<accession>A0A8J4PZE7</accession>
<feature type="transmembrane region" description="Helical" evidence="8">
    <location>
        <begin position="352"/>
        <end position="368"/>
    </location>
</feature>
<dbReference type="SUPFAM" id="SSF103481">
    <property type="entry name" value="Multidrug resistance efflux transporter EmrE"/>
    <property type="match status" value="1"/>
</dbReference>
<dbReference type="InterPro" id="IPR009262">
    <property type="entry name" value="SLC35_F1/F2/F6"/>
</dbReference>
<organism evidence="9 10">
    <name type="scientific">Polysphondylium violaceum</name>
    <dbReference type="NCBI Taxonomy" id="133409"/>
    <lineage>
        <taxon>Eukaryota</taxon>
        <taxon>Amoebozoa</taxon>
        <taxon>Evosea</taxon>
        <taxon>Eumycetozoa</taxon>
        <taxon>Dictyostelia</taxon>
        <taxon>Dictyosteliales</taxon>
        <taxon>Dictyosteliaceae</taxon>
        <taxon>Polysphondylium</taxon>
    </lineage>
</organism>
<feature type="transmembrane region" description="Helical" evidence="8">
    <location>
        <begin position="142"/>
        <end position="165"/>
    </location>
</feature>
<dbReference type="Gene3D" id="1.10.3730.20">
    <property type="match status" value="1"/>
</dbReference>
<feature type="transmembrane region" description="Helical" evidence="8">
    <location>
        <begin position="177"/>
        <end position="199"/>
    </location>
</feature>
<feature type="compositionally biased region" description="Polar residues" evidence="7">
    <location>
        <begin position="60"/>
        <end position="73"/>
    </location>
</feature>
<feature type="compositionally biased region" description="Low complexity" evidence="7">
    <location>
        <begin position="74"/>
        <end position="84"/>
    </location>
</feature>
<gene>
    <name evidence="9" type="ORF">CYY_003636</name>
</gene>
<reference evidence="9" key="1">
    <citation type="submission" date="2020-01" db="EMBL/GenBank/DDBJ databases">
        <title>Development of genomics and gene disruption for Polysphondylium violaceum indicates a role for the polyketide synthase stlB in stalk morphogenesis.</title>
        <authorList>
            <person name="Narita B."/>
            <person name="Kawabe Y."/>
            <person name="Kin K."/>
            <person name="Saito T."/>
            <person name="Gibbs R."/>
            <person name="Kuspa A."/>
            <person name="Muzny D."/>
            <person name="Queller D."/>
            <person name="Richards S."/>
            <person name="Strassman J."/>
            <person name="Sucgang R."/>
            <person name="Worley K."/>
            <person name="Schaap P."/>
        </authorList>
    </citation>
    <scope>NUCLEOTIDE SEQUENCE</scope>
    <source>
        <strain evidence="9">QSvi11</strain>
    </source>
</reference>
<protein>
    <recommendedName>
        <fullName evidence="11">EamA domain-containing protein</fullName>
    </recommendedName>
</protein>
<evidence type="ECO:0000256" key="5">
    <source>
        <dbReference type="ARBA" id="ARBA00022989"/>
    </source>
</evidence>
<dbReference type="GO" id="GO:0022857">
    <property type="term" value="F:transmembrane transporter activity"/>
    <property type="evidence" value="ECO:0007669"/>
    <property type="project" value="InterPro"/>
</dbReference>
<name>A0A8J4PZE7_9MYCE</name>